<feature type="transmembrane region" description="Helical" evidence="23">
    <location>
        <begin position="154"/>
        <end position="174"/>
    </location>
</feature>
<name>A0A8B9E7R7_ANSCY</name>
<comment type="catalytic activity">
    <reaction evidence="18">
        <text>H2O2(out) = H2O2(in)</text>
        <dbReference type="Rhea" id="RHEA:74375"/>
        <dbReference type="ChEBI" id="CHEBI:16240"/>
    </reaction>
</comment>
<keyword evidence="10" id="KW-0256">Endoplasmic reticulum</keyword>
<dbReference type="InterPro" id="IPR000425">
    <property type="entry name" value="MIP"/>
</dbReference>
<sequence length="307" mass="32389">PSFELSQGECPPGATRASPPSGLFPHWYERYVQPCVAELLGSALFIFIGCLSVVEDAGGTGRLQPALAHGLALGLTIAILGNISGGHFNPAVSLGVWLVGGLNITMLIPYWISQLCGGIIGASLTKAVTTDEHYANATGGAFSGIAADEQIPSVLVGEIVMTTFLVLTVCMGAINEETKTPLAPFCIGLTVTVDILAGGAISGACMNPARAFGPALVANYWDYHWVYWVGPMVAGLLVGALVRCVTSADSQPNVSDCPVLVSLWGRADAVSVFRCWKRAWKMPALSFSLLPPQRLLIGDRTTRLFLK</sequence>
<dbReference type="GO" id="GO:0046691">
    <property type="term" value="C:intracellular canaliculus"/>
    <property type="evidence" value="ECO:0007669"/>
    <property type="project" value="UniProtKB-ARBA"/>
</dbReference>
<evidence type="ECO:0000256" key="9">
    <source>
        <dbReference type="ARBA" id="ARBA00022792"/>
    </source>
</evidence>
<comment type="subcellular location">
    <subcellularLocation>
        <location evidence="1">Apical cell membrane</location>
        <topology evidence="1">Multi-pass membrane protein</topology>
    </subcellularLocation>
    <subcellularLocation>
        <location evidence="3">Basolateral cell membrane</location>
        <topology evidence="3">Multi-pass membrane protein</topology>
    </subcellularLocation>
    <subcellularLocation>
        <location evidence="2">Mitochondrion inner membrane</location>
        <topology evidence="2">Multi-pass membrane protein</topology>
    </subcellularLocation>
    <subcellularLocation>
        <location evidence="20">Smooth endoplasmic reticulum membrane</location>
        <topology evidence="20">Multi-pass membrane protein</topology>
    </subcellularLocation>
</comment>
<dbReference type="GO" id="GO:0030868">
    <property type="term" value="C:smooth endoplasmic reticulum membrane"/>
    <property type="evidence" value="ECO:0007669"/>
    <property type="project" value="UniProtKB-SubCell"/>
</dbReference>
<evidence type="ECO:0000256" key="14">
    <source>
        <dbReference type="ARBA" id="ARBA00023136"/>
    </source>
</evidence>
<dbReference type="AlphaFoldDB" id="A0A8B9E7R7"/>
<dbReference type="FunFam" id="1.20.1080.10:FF:000015">
    <property type="entry name" value="Aquaporin 8"/>
    <property type="match status" value="1"/>
</dbReference>
<evidence type="ECO:0000256" key="13">
    <source>
        <dbReference type="ARBA" id="ARBA00023128"/>
    </source>
</evidence>
<dbReference type="GO" id="GO:0016323">
    <property type="term" value="C:basolateral plasma membrane"/>
    <property type="evidence" value="ECO:0007669"/>
    <property type="project" value="UniProtKB-SubCell"/>
</dbReference>
<keyword evidence="14 23" id="KW-0472">Membrane</keyword>
<dbReference type="PROSITE" id="PS00221">
    <property type="entry name" value="MIP"/>
    <property type="match status" value="1"/>
</dbReference>
<accession>A0A8B9E7R7</accession>
<evidence type="ECO:0000313" key="25">
    <source>
        <dbReference type="Proteomes" id="UP000694521"/>
    </source>
</evidence>
<evidence type="ECO:0000256" key="1">
    <source>
        <dbReference type="ARBA" id="ARBA00004424"/>
    </source>
</evidence>
<dbReference type="InterPro" id="IPR023277">
    <property type="entry name" value="Aquaporin_8"/>
</dbReference>
<comment type="catalytic activity">
    <reaction evidence="16">
        <text>H2O(in) = H2O(out)</text>
        <dbReference type="Rhea" id="RHEA:29667"/>
        <dbReference type="ChEBI" id="CHEBI:15377"/>
    </reaction>
</comment>
<evidence type="ECO:0000256" key="19">
    <source>
        <dbReference type="ARBA" id="ARBA00050618"/>
    </source>
</evidence>
<organism evidence="24 25">
    <name type="scientific">Anser cygnoides</name>
    <name type="common">Swan goose</name>
    <dbReference type="NCBI Taxonomy" id="8845"/>
    <lineage>
        <taxon>Eukaryota</taxon>
        <taxon>Metazoa</taxon>
        <taxon>Chordata</taxon>
        <taxon>Craniata</taxon>
        <taxon>Vertebrata</taxon>
        <taxon>Euteleostomi</taxon>
        <taxon>Archelosauria</taxon>
        <taxon>Archosauria</taxon>
        <taxon>Dinosauria</taxon>
        <taxon>Saurischia</taxon>
        <taxon>Theropoda</taxon>
        <taxon>Coelurosauria</taxon>
        <taxon>Aves</taxon>
        <taxon>Neognathae</taxon>
        <taxon>Galloanserae</taxon>
        <taxon>Anseriformes</taxon>
        <taxon>Anatidae</taxon>
        <taxon>Anserinae</taxon>
        <taxon>Anser</taxon>
    </lineage>
</organism>
<evidence type="ECO:0000256" key="4">
    <source>
        <dbReference type="ARBA" id="ARBA00006175"/>
    </source>
</evidence>
<evidence type="ECO:0000256" key="18">
    <source>
        <dbReference type="ARBA" id="ARBA00047305"/>
    </source>
</evidence>
<protein>
    <recommendedName>
        <fullName evidence="21">Aquaporin-8</fullName>
    </recommendedName>
</protein>
<dbReference type="CDD" id="cd00333">
    <property type="entry name" value="MIP"/>
    <property type="match status" value="1"/>
</dbReference>
<dbReference type="GO" id="GO:0019755">
    <property type="term" value="P:one-carbon compound transport"/>
    <property type="evidence" value="ECO:0007669"/>
    <property type="project" value="UniProtKB-ARBA"/>
</dbReference>
<keyword evidence="7 22" id="KW-0812">Transmembrane</keyword>
<keyword evidence="5 22" id="KW-0813">Transport</keyword>
<keyword evidence="6" id="KW-1003">Cell membrane</keyword>
<evidence type="ECO:0000256" key="16">
    <source>
        <dbReference type="ARBA" id="ARBA00034651"/>
    </source>
</evidence>
<dbReference type="InterPro" id="IPR034294">
    <property type="entry name" value="Aquaporin_transptr"/>
</dbReference>
<keyword evidence="12" id="KW-0558">Oxidation</keyword>
<keyword evidence="15" id="KW-0325">Glycoprotein</keyword>
<comment type="catalytic activity">
    <reaction evidence="17">
        <text>methylamine(out) = methylamine(in)</text>
        <dbReference type="Rhea" id="RHEA:74391"/>
        <dbReference type="ChEBI" id="CHEBI:59338"/>
    </reaction>
</comment>
<dbReference type="GO" id="GO:0072488">
    <property type="term" value="P:ammonium transmembrane transport"/>
    <property type="evidence" value="ECO:0007669"/>
    <property type="project" value="UniProtKB-ARBA"/>
</dbReference>
<feature type="transmembrane region" description="Helical" evidence="23">
    <location>
        <begin position="225"/>
        <end position="245"/>
    </location>
</feature>
<evidence type="ECO:0000256" key="5">
    <source>
        <dbReference type="ARBA" id="ARBA00022448"/>
    </source>
</evidence>
<evidence type="ECO:0000256" key="6">
    <source>
        <dbReference type="ARBA" id="ARBA00022475"/>
    </source>
</evidence>
<dbReference type="InterPro" id="IPR022357">
    <property type="entry name" value="MIP_CS"/>
</dbReference>
<evidence type="ECO:0000256" key="7">
    <source>
        <dbReference type="ARBA" id="ARBA00022692"/>
    </source>
</evidence>
<evidence type="ECO:0000256" key="12">
    <source>
        <dbReference type="ARBA" id="ARBA00023097"/>
    </source>
</evidence>
<reference evidence="24" key="2">
    <citation type="submission" date="2025-09" db="UniProtKB">
        <authorList>
            <consortium name="Ensembl"/>
        </authorList>
    </citation>
    <scope>IDENTIFICATION</scope>
</reference>
<evidence type="ECO:0000256" key="2">
    <source>
        <dbReference type="ARBA" id="ARBA00004448"/>
    </source>
</evidence>
<evidence type="ECO:0000256" key="17">
    <source>
        <dbReference type="ARBA" id="ARBA00036281"/>
    </source>
</evidence>
<dbReference type="PRINTS" id="PR00783">
    <property type="entry name" value="MINTRINSICP"/>
</dbReference>
<dbReference type="PRINTS" id="PR02020">
    <property type="entry name" value="AQUAPORIN8"/>
</dbReference>
<dbReference type="Ensembl" id="ENSACDT00005020232.1">
    <property type="protein sequence ID" value="ENSACDP00005016809.1"/>
    <property type="gene ID" value="ENSACDG00005012285.1"/>
</dbReference>
<dbReference type="GO" id="GO:0080170">
    <property type="term" value="P:hydrogen peroxide transmembrane transport"/>
    <property type="evidence" value="ECO:0007669"/>
    <property type="project" value="UniProtKB-ARBA"/>
</dbReference>
<evidence type="ECO:0000256" key="10">
    <source>
        <dbReference type="ARBA" id="ARBA00022824"/>
    </source>
</evidence>
<keyword evidence="11 23" id="KW-1133">Transmembrane helix</keyword>
<proteinExistence type="inferred from homology"/>
<keyword evidence="25" id="KW-1185">Reference proteome</keyword>
<keyword evidence="8" id="KW-0677">Repeat</keyword>
<keyword evidence="13" id="KW-0496">Mitochondrion</keyword>
<dbReference type="GO" id="GO:0005743">
    <property type="term" value="C:mitochondrial inner membrane"/>
    <property type="evidence" value="ECO:0007669"/>
    <property type="project" value="UniProtKB-SubCell"/>
</dbReference>
<dbReference type="GO" id="GO:0015250">
    <property type="term" value="F:water channel activity"/>
    <property type="evidence" value="ECO:0007669"/>
    <property type="project" value="TreeGrafter"/>
</dbReference>
<evidence type="ECO:0000256" key="11">
    <source>
        <dbReference type="ARBA" id="ARBA00022989"/>
    </source>
</evidence>
<evidence type="ECO:0000313" key="24">
    <source>
        <dbReference type="Ensembl" id="ENSACDP00005016809.1"/>
    </source>
</evidence>
<dbReference type="Pfam" id="PF00230">
    <property type="entry name" value="MIP"/>
    <property type="match status" value="1"/>
</dbReference>
<feature type="transmembrane region" description="Helical" evidence="23">
    <location>
        <begin position="66"/>
        <end position="85"/>
    </location>
</feature>
<comment type="similarity">
    <text evidence="4 22">Belongs to the MIP/aquaporin (TC 1.A.8) family.</text>
</comment>
<comment type="catalytic activity">
    <reaction evidence="19">
        <text>formamide(out) = formamide(in)</text>
        <dbReference type="Rhea" id="RHEA:74387"/>
        <dbReference type="ChEBI" id="CHEBI:16397"/>
    </reaction>
</comment>
<evidence type="ECO:0000256" key="3">
    <source>
        <dbReference type="ARBA" id="ARBA00004554"/>
    </source>
</evidence>
<dbReference type="Proteomes" id="UP000694521">
    <property type="component" value="Unplaced"/>
</dbReference>
<feature type="transmembrane region" description="Helical" evidence="23">
    <location>
        <begin position="91"/>
        <end position="112"/>
    </location>
</feature>
<evidence type="ECO:0000256" key="20">
    <source>
        <dbReference type="ARBA" id="ARBA00060365"/>
    </source>
</evidence>
<dbReference type="Gene3D" id="1.20.1080.10">
    <property type="entry name" value="Glycerol uptake facilitator protein"/>
    <property type="match status" value="1"/>
</dbReference>
<keyword evidence="9" id="KW-0999">Mitochondrion inner membrane</keyword>
<dbReference type="PANTHER" id="PTHR45665">
    <property type="entry name" value="AQUAPORIN-8"/>
    <property type="match status" value="1"/>
</dbReference>
<dbReference type="PANTHER" id="PTHR45665:SF9">
    <property type="entry name" value="AQUAPORIN-8"/>
    <property type="match status" value="1"/>
</dbReference>
<evidence type="ECO:0000256" key="15">
    <source>
        <dbReference type="ARBA" id="ARBA00023180"/>
    </source>
</evidence>
<reference evidence="24" key="1">
    <citation type="submission" date="2025-08" db="UniProtKB">
        <authorList>
            <consortium name="Ensembl"/>
        </authorList>
    </citation>
    <scope>IDENTIFICATION</scope>
</reference>
<dbReference type="SUPFAM" id="SSF81338">
    <property type="entry name" value="Aquaporin-like"/>
    <property type="match status" value="1"/>
</dbReference>
<dbReference type="InterPro" id="IPR023271">
    <property type="entry name" value="Aquaporin-like"/>
</dbReference>
<feature type="transmembrane region" description="Helical" evidence="23">
    <location>
        <begin position="31"/>
        <end position="54"/>
    </location>
</feature>
<evidence type="ECO:0000256" key="22">
    <source>
        <dbReference type="RuleBase" id="RU000477"/>
    </source>
</evidence>
<evidence type="ECO:0000256" key="8">
    <source>
        <dbReference type="ARBA" id="ARBA00022737"/>
    </source>
</evidence>
<evidence type="ECO:0000256" key="23">
    <source>
        <dbReference type="SAM" id="Phobius"/>
    </source>
</evidence>
<evidence type="ECO:0000256" key="21">
    <source>
        <dbReference type="ARBA" id="ARBA00074374"/>
    </source>
</evidence>